<keyword evidence="1" id="KW-0812">Transmembrane</keyword>
<keyword evidence="3" id="KW-1185">Reference proteome</keyword>
<name>A0ABN1B0L5_9BACI</name>
<evidence type="ECO:0000256" key="1">
    <source>
        <dbReference type="SAM" id="Phobius"/>
    </source>
</evidence>
<dbReference type="Proteomes" id="UP001500880">
    <property type="component" value="Unassembled WGS sequence"/>
</dbReference>
<evidence type="ECO:0008006" key="4">
    <source>
        <dbReference type="Google" id="ProtNLM"/>
    </source>
</evidence>
<keyword evidence="1" id="KW-1133">Transmembrane helix</keyword>
<evidence type="ECO:0000313" key="3">
    <source>
        <dbReference type="Proteomes" id="UP001500880"/>
    </source>
</evidence>
<feature type="transmembrane region" description="Helical" evidence="1">
    <location>
        <begin position="32"/>
        <end position="49"/>
    </location>
</feature>
<protein>
    <recommendedName>
        <fullName evidence="4">YesK-like protein</fullName>
    </recommendedName>
</protein>
<feature type="transmembrane region" description="Helical" evidence="1">
    <location>
        <begin position="55"/>
        <end position="79"/>
    </location>
</feature>
<sequence length="89" mass="10301">MHIYLLLIIVFVSTVVFYLILLFFPEKKHYKYIIPSILILFGICAWVYVWSGKGWLASAIYGTAALIVGAILSVIAVLFDLYDKKRRYH</sequence>
<comment type="caution">
    <text evidence="2">The sequence shown here is derived from an EMBL/GenBank/DDBJ whole genome shotgun (WGS) entry which is preliminary data.</text>
</comment>
<dbReference type="RefSeq" id="WP_343838681.1">
    <property type="nucleotide sequence ID" value="NZ_BAAADO010000002.1"/>
</dbReference>
<reference evidence="2 3" key="1">
    <citation type="journal article" date="2019" name="Int. J. Syst. Evol. Microbiol.">
        <title>The Global Catalogue of Microorganisms (GCM) 10K type strain sequencing project: providing services to taxonomists for standard genome sequencing and annotation.</title>
        <authorList>
            <consortium name="The Broad Institute Genomics Platform"/>
            <consortium name="The Broad Institute Genome Sequencing Center for Infectious Disease"/>
            <person name="Wu L."/>
            <person name="Ma J."/>
        </authorList>
    </citation>
    <scope>NUCLEOTIDE SEQUENCE [LARGE SCALE GENOMIC DNA]</scope>
    <source>
        <strain evidence="2 3">JCM 12389</strain>
    </source>
</reference>
<dbReference type="EMBL" id="BAAADO010000002">
    <property type="protein sequence ID" value="GAA0487812.1"/>
    <property type="molecule type" value="Genomic_DNA"/>
</dbReference>
<keyword evidence="1" id="KW-0472">Membrane</keyword>
<organism evidence="2 3">
    <name type="scientific">Salinibacillus aidingensis</name>
    <dbReference type="NCBI Taxonomy" id="237684"/>
    <lineage>
        <taxon>Bacteria</taxon>
        <taxon>Bacillati</taxon>
        <taxon>Bacillota</taxon>
        <taxon>Bacilli</taxon>
        <taxon>Bacillales</taxon>
        <taxon>Bacillaceae</taxon>
        <taxon>Salinibacillus</taxon>
    </lineage>
</organism>
<proteinExistence type="predicted"/>
<gene>
    <name evidence="2" type="ORF">GCM10008986_11700</name>
</gene>
<feature type="transmembrane region" description="Helical" evidence="1">
    <location>
        <begin position="6"/>
        <end position="25"/>
    </location>
</feature>
<evidence type="ECO:0000313" key="2">
    <source>
        <dbReference type="EMBL" id="GAA0487812.1"/>
    </source>
</evidence>
<accession>A0ABN1B0L5</accession>